<feature type="domain" description="Fe2OG dioxygenase" evidence="6">
    <location>
        <begin position="222"/>
        <end position="322"/>
    </location>
</feature>
<reference evidence="8" key="2">
    <citation type="submission" date="2025-08" db="UniProtKB">
        <authorList>
            <consortium name="RefSeq"/>
        </authorList>
    </citation>
    <scope>IDENTIFICATION</scope>
</reference>
<evidence type="ECO:0000256" key="3">
    <source>
        <dbReference type="ARBA" id="ARBA00022896"/>
    </source>
</evidence>
<evidence type="ECO:0000313" key="8">
    <source>
        <dbReference type="RefSeq" id="XP_008236676.1"/>
    </source>
</evidence>
<protein>
    <submittedName>
        <fullName evidence="8">Protein DMR6-LIKE OXYGENASE 2-like isoform X1</fullName>
    </submittedName>
</protein>
<dbReference type="InterPro" id="IPR005123">
    <property type="entry name" value="Oxoglu/Fe-dep_dioxygenase_dom"/>
</dbReference>
<dbReference type="GeneID" id="103335450"/>
<evidence type="ECO:0000256" key="4">
    <source>
        <dbReference type="ARBA" id="ARBA00023004"/>
    </source>
</evidence>
<comment type="similarity">
    <text evidence="1 5">Belongs to the iron/ascorbate-dependent oxidoreductase family.</text>
</comment>
<gene>
    <name evidence="8" type="primary">LOC103335450</name>
</gene>
<dbReference type="Gene3D" id="2.60.120.330">
    <property type="entry name" value="B-lactam Antibiotic, Isopenicillin N Synthase, Chain"/>
    <property type="match status" value="1"/>
</dbReference>
<dbReference type="PROSITE" id="PS51471">
    <property type="entry name" value="FE2OG_OXY"/>
    <property type="match status" value="1"/>
</dbReference>
<dbReference type="InterPro" id="IPR027443">
    <property type="entry name" value="IPNS-like_sf"/>
</dbReference>
<organism evidence="7 8">
    <name type="scientific">Prunus mume</name>
    <name type="common">Japanese apricot</name>
    <name type="synonym">Armeniaca mume</name>
    <dbReference type="NCBI Taxonomy" id="102107"/>
    <lineage>
        <taxon>Eukaryota</taxon>
        <taxon>Viridiplantae</taxon>
        <taxon>Streptophyta</taxon>
        <taxon>Embryophyta</taxon>
        <taxon>Tracheophyta</taxon>
        <taxon>Spermatophyta</taxon>
        <taxon>Magnoliopsida</taxon>
        <taxon>eudicotyledons</taxon>
        <taxon>Gunneridae</taxon>
        <taxon>Pentapetalae</taxon>
        <taxon>rosids</taxon>
        <taxon>fabids</taxon>
        <taxon>Rosales</taxon>
        <taxon>Rosaceae</taxon>
        <taxon>Amygdaloideae</taxon>
        <taxon>Amygdaleae</taxon>
        <taxon>Prunus</taxon>
    </lineage>
</organism>
<dbReference type="Pfam" id="PF14226">
    <property type="entry name" value="DIOX_N"/>
    <property type="match status" value="1"/>
</dbReference>
<keyword evidence="7" id="KW-1185">Reference proteome</keyword>
<dbReference type="RefSeq" id="XP_008236676.1">
    <property type="nucleotide sequence ID" value="XM_008238454.2"/>
</dbReference>
<reference evidence="7" key="1">
    <citation type="journal article" date="2012" name="Nat. Commun.">
        <title>The genome of Prunus mume.</title>
        <authorList>
            <person name="Zhang Q."/>
            <person name="Chen W."/>
            <person name="Sun L."/>
            <person name="Zhao F."/>
            <person name="Huang B."/>
            <person name="Yang W."/>
            <person name="Tao Y."/>
            <person name="Wang J."/>
            <person name="Yuan Z."/>
            <person name="Fan G."/>
            <person name="Xing Z."/>
            <person name="Han C."/>
            <person name="Pan H."/>
            <person name="Zhong X."/>
            <person name="Shi W."/>
            <person name="Liang X."/>
            <person name="Du D."/>
            <person name="Sun F."/>
            <person name="Xu Z."/>
            <person name="Hao R."/>
            <person name="Lv T."/>
            <person name="Lv Y."/>
            <person name="Zheng Z."/>
            <person name="Sun M."/>
            <person name="Luo L."/>
            <person name="Cai M."/>
            <person name="Gao Y."/>
            <person name="Wang J."/>
            <person name="Yin Y."/>
            <person name="Xu X."/>
            <person name="Cheng T."/>
            <person name="Wang J."/>
        </authorList>
    </citation>
    <scope>NUCLEOTIDE SEQUENCE [LARGE SCALE GENOMIC DNA]</scope>
</reference>
<evidence type="ECO:0000256" key="5">
    <source>
        <dbReference type="RuleBase" id="RU003682"/>
    </source>
</evidence>
<accession>A0ABM0PAD3</accession>
<proteinExistence type="inferred from homology"/>
<dbReference type="Pfam" id="PF03171">
    <property type="entry name" value="2OG-FeII_Oxy"/>
    <property type="match status" value="1"/>
</dbReference>
<dbReference type="InterPro" id="IPR050295">
    <property type="entry name" value="Plant_2OG-oxidoreductases"/>
</dbReference>
<evidence type="ECO:0000313" key="7">
    <source>
        <dbReference type="Proteomes" id="UP000694861"/>
    </source>
</evidence>
<dbReference type="Proteomes" id="UP000694861">
    <property type="component" value="Linkage group LG6"/>
</dbReference>
<keyword evidence="3" id="KW-0847">Vitamin C</keyword>
<evidence type="ECO:0000259" key="6">
    <source>
        <dbReference type="PROSITE" id="PS51471"/>
    </source>
</evidence>
<evidence type="ECO:0000256" key="1">
    <source>
        <dbReference type="ARBA" id="ARBA00008056"/>
    </source>
</evidence>
<sequence length="372" mass="41939">MVPFYQLMTKNEKFEMAEVAAAQSTEALKVTSIKSLAESPALNSVPSAYGFTINPNDEADPNDPEFAIPIVDMSLLTSGSPEQRSKIIHDLVKICQEWGFFIAINHGVPESLMKAMIETCHGFFSLPDEEKNEFKSGNDVLEMFKYGTSYNLALDKFLLWRDFFKVRVHPEFYSLYKPACFSEVSMEFSKRAREVALEITRAISESLGLEPNYIHNAMNMDRGIQMLAANYYPPCPRPEHAIGIPHHTDHGLVTLLIQNEMKGLQVEHNGKWLTVDGPPNGFFVNLADQMQILTNGKYKSVMHRATVNNKATRISIAIPHGPSVDTVVAPAPELLEKEGQAPKYLAMNYKEYIQLQQSGKNYMKSTFDHIRV</sequence>
<keyword evidence="2 5" id="KW-0479">Metal-binding</keyword>
<dbReference type="PANTHER" id="PTHR47991">
    <property type="entry name" value="OXOGLUTARATE/IRON-DEPENDENT DIOXYGENASE"/>
    <property type="match status" value="1"/>
</dbReference>
<dbReference type="InterPro" id="IPR026992">
    <property type="entry name" value="DIOX_N"/>
</dbReference>
<name>A0ABM0PAD3_PRUMU</name>
<dbReference type="InterPro" id="IPR044861">
    <property type="entry name" value="IPNS-like_FE2OG_OXY"/>
</dbReference>
<dbReference type="SUPFAM" id="SSF51197">
    <property type="entry name" value="Clavaminate synthase-like"/>
    <property type="match status" value="1"/>
</dbReference>
<keyword evidence="5" id="KW-0560">Oxidoreductase</keyword>
<evidence type="ECO:0000256" key="2">
    <source>
        <dbReference type="ARBA" id="ARBA00022723"/>
    </source>
</evidence>
<keyword evidence="4 5" id="KW-0408">Iron</keyword>